<dbReference type="Pfam" id="PF00069">
    <property type="entry name" value="Pkinase"/>
    <property type="match status" value="1"/>
</dbReference>
<evidence type="ECO:0000259" key="5">
    <source>
        <dbReference type="PROSITE" id="PS50011"/>
    </source>
</evidence>
<organism evidence="6 7">
    <name type="scientific">Actinomadura luzonensis</name>
    <dbReference type="NCBI Taxonomy" id="2805427"/>
    <lineage>
        <taxon>Bacteria</taxon>
        <taxon>Bacillati</taxon>
        <taxon>Actinomycetota</taxon>
        <taxon>Actinomycetes</taxon>
        <taxon>Streptosporangiales</taxon>
        <taxon>Thermomonosporaceae</taxon>
        <taxon>Actinomadura</taxon>
    </lineage>
</organism>
<dbReference type="PROSITE" id="PS00108">
    <property type="entry name" value="PROTEIN_KINASE_ST"/>
    <property type="match status" value="1"/>
</dbReference>
<sequence>MGLLLPGDPRQLGDYWLVRRLGAGGQGVVYEGYDRAGRRVAIKALRAEFLDEGDMRSRFAKEVVAARRAASFCTARVLGADLDAPLPYIVSEYVDGPNLRRAVESGGPLDDDPLHRLAVGLATALTGIHRAGIVHRDLKPDNVLLSSDGPRLIDFGIARAGGMTLTSEGRAAAGTPAYMAPERLAGQRGGTPVDVWAWGAVLLYAASGRSPFAGDSGNDVTLMRYRVLNHRPDFSAVRRRPLRELVEAAMSLRADDRPDAATLLLRLVGGWAPKRLLPETLLTPDGLARPELLTPHGLATAAPALLAGDVSRAPDGDGNRPGDGDGDGDAAGTREFAFLRAGALTAAARAGRSFAPPRSASPVRRLEAILDGRRDDTDRLLLQGSRTAAAMGRPAVAAEPSPAELAEQVYNELDPQEREVVPRVLLRLVLPGEGADGALRTAYVHELSDPATDPRTVERVLQGFAGEGLLVRRDDVVTLAGAGLLRAWPRLRGWIEADRPGLAVHGPLSAAARLWDDHGRVPDDLYRGTALRDALTWARDGGGLLRPNSLEDAFLEASAARSRTRARRRRRTAAAMAALLALALAATAVAVARDRAGDRRRDRPPPSASPSSPRRPGPRTRPPRCCSPWPPGGWRPGPRPGLKPGLKPGPSPGPSPGPKPCPRLWRRCTPRSPSGSCACSGRRCG</sequence>
<evidence type="ECO:0000256" key="1">
    <source>
        <dbReference type="ARBA" id="ARBA00022741"/>
    </source>
</evidence>
<keyword evidence="4" id="KW-0812">Transmembrane</keyword>
<reference evidence="6 7" key="1">
    <citation type="submission" date="2022-04" db="EMBL/GenBank/DDBJ databases">
        <title>Genome draft of Actinomadura sp. ATCC 31491.</title>
        <authorList>
            <person name="Shi X."/>
            <person name="Du Y."/>
        </authorList>
    </citation>
    <scope>NUCLEOTIDE SEQUENCE [LARGE SCALE GENOMIC DNA]</scope>
    <source>
        <strain evidence="6 7">ATCC 31491</strain>
    </source>
</reference>
<evidence type="ECO:0000256" key="2">
    <source>
        <dbReference type="ARBA" id="ARBA00022840"/>
    </source>
</evidence>
<feature type="domain" description="Protein kinase" evidence="5">
    <location>
        <begin position="15"/>
        <end position="272"/>
    </location>
</feature>
<feature type="region of interest" description="Disordered" evidence="3">
    <location>
        <begin position="593"/>
        <end position="664"/>
    </location>
</feature>
<protein>
    <submittedName>
        <fullName evidence="6">Serine/threonine protein kinase</fullName>
    </submittedName>
</protein>
<keyword evidence="4" id="KW-1133">Transmembrane helix</keyword>
<dbReference type="Proteomes" id="UP001317259">
    <property type="component" value="Unassembled WGS sequence"/>
</dbReference>
<evidence type="ECO:0000313" key="7">
    <source>
        <dbReference type="Proteomes" id="UP001317259"/>
    </source>
</evidence>
<dbReference type="PANTHER" id="PTHR44329">
    <property type="entry name" value="SERINE/THREONINE-PROTEIN KINASE TNNI3K-RELATED"/>
    <property type="match status" value="1"/>
</dbReference>
<accession>A0ABT0FX76</accession>
<dbReference type="PROSITE" id="PS50011">
    <property type="entry name" value="PROTEIN_KINASE_DOM"/>
    <property type="match status" value="1"/>
</dbReference>
<dbReference type="InterPro" id="IPR000719">
    <property type="entry name" value="Prot_kinase_dom"/>
</dbReference>
<dbReference type="Gene3D" id="3.30.200.20">
    <property type="entry name" value="Phosphorylase Kinase, domain 1"/>
    <property type="match status" value="1"/>
</dbReference>
<dbReference type="RefSeq" id="WP_247815414.1">
    <property type="nucleotide sequence ID" value="NZ_JAKRKC020000001.1"/>
</dbReference>
<feature type="transmembrane region" description="Helical" evidence="4">
    <location>
        <begin position="573"/>
        <end position="592"/>
    </location>
</feature>
<keyword evidence="6" id="KW-0723">Serine/threonine-protein kinase</keyword>
<dbReference type="InterPro" id="IPR051681">
    <property type="entry name" value="Ser/Thr_Kinases-Pseudokinases"/>
</dbReference>
<evidence type="ECO:0000256" key="3">
    <source>
        <dbReference type="SAM" id="MobiDB-lite"/>
    </source>
</evidence>
<dbReference type="InterPro" id="IPR008271">
    <property type="entry name" value="Ser/Thr_kinase_AS"/>
</dbReference>
<dbReference type="InterPro" id="IPR011009">
    <property type="entry name" value="Kinase-like_dom_sf"/>
</dbReference>
<name>A0ABT0FX76_9ACTN</name>
<evidence type="ECO:0000256" key="4">
    <source>
        <dbReference type="SAM" id="Phobius"/>
    </source>
</evidence>
<feature type="region of interest" description="Disordered" evidence="3">
    <location>
        <begin position="309"/>
        <end position="331"/>
    </location>
</feature>
<keyword evidence="1" id="KW-0547">Nucleotide-binding</keyword>
<feature type="compositionally biased region" description="Basic and acidic residues" evidence="3">
    <location>
        <begin position="312"/>
        <end position="323"/>
    </location>
</feature>
<keyword evidence="2" id="KW-0067">ATP-binding</keyword>
<keyword evidence="4" id="KW-0472">Membrane</keyword>
<dbReference type="CDD" id="cd14014">
    <property type="entry name" value="STKc_PknB_like"/>
    <property type="match status" value="1"/>
</dbReference>
<feature type="compositionally biased region" description="Pro residues" evidence="3">
    <location>
        <begin position="628"/>
        <end position="661"/>
    </location>
</feature>
<dbReference type="InterPro" id="IPR049052">
    <property type="entry name" value="nSTAND1"/>
</dbReference>
<dbReference type="EMBL" id="JAKRKC020000001">
    <property type="protein sequence ID" value="MCK2216941.1"/>
    <property type="molecule type" value="Genomic_DNA"/>
</dbReference>
<evidence type="ECO:0000313" key="6">
    <source>
        <dbReference type="EMBL" id="MCK2216941.1"/>
    </source>
</evidence>
<feature type="compositionally biased region" description="Basic and acidic residues" evidence="3">
    <location>
        <begin position="593"/>
        <end position="604"/>
    </location>
</feature>
<proteinExistence type="predicted"/>
<dbReference type="SUPFAM" id="SSF56112">
    <property type="entry name" value="Protein kinase-like (PK-like)"/>
    <property type="match status" value="1"/>
</dbReference>
<keyword evidence="7" id="KW-1185">Reference proteome</keyword>
<gene>
    <name evidence="6" type="ORF">MF672_024570</name>
</gene>
<dbReference type="SMART" id="SM00220">
    <property type="entry name" value="S_TKc"/>
    <property type="match status" value="1"/>
</dbReference>
<dbReference type="GO" id="GO:0004674">
    <property type="term" value="F:protein serine/threonine kinase activity"/>
    <property type="evidence" value="ECO:0007669"/>
    <property type="project" value="UniProtKB-KW"/>
</dbReference>
<comment type="caution">
    <text evidence="6">The sequence shown here is derived from an EMBL/GenBank/DDBJ whole genome shotgun (WGS) entry which is preliminary data.</text>
</comment>
<keyword evidence="6" id="KW-0418">Kinase</keyword>
<keyword evidence="6" id="KW-0808">Transferase</keyword>
<dbReference type="Pfam" id="PF20703">
    <property type="entry name" value="nSTAND1"/>
    <property type="match status" value="1"/>
</dbReference>
<dbReference type="PANTHER" id="PTHR44329:SF298">
    <property type="entry name" value="MIXED LINEAGE KINASE DOMAIN-LIKE PROTEIN"/>
    <property type="match status" value="1"/>
</dbReference>
<dbReference type="Gene3D" id="1.10.510.10">
    <property type="entry name" value="Transferase(Phosphotransferase) domain 1"/>
    <property type="match status" value="1"/>
</dbReference>